<dbReference type="InterPro" id="IPR011990">
    <property type="entry name" value="TPR-like_helical_dom_sf"/>
</dbReference>
<sequence length="200" mass="23309">MKKLLLLVLFSQLASCQNKPDIKAVELLKKANEIGAKSFYKDSIENNKALKLIDEAIRIDDKYFSAYQSKTIFLSAKEDIDGLLQNNLEIIELRPNQPIWRIQRGLFLEIKGNKIKAQESYKLGLSKYQEILKQKDMNQDFNFRIEYISALEANENLNQAKVEMEKLRNDFPGNEIVQNYVKEYKLKTKAELISLWKNGE</sequence>
<dbReference type="Proteomes" id="UP001596287">
    <property type="component" value="Unassembled WGS sequence"/>
</dbReference>
<comment type="caution">
    <text evidence="1">The sequence shown here is derived from an EMBL/GenBank/DDBJ whole genome shotgun (WGS) entry which is preliminary data.</text>
</comment>
<protein>
    <submittedName>
        <fullName evidence="1">Tetratricopeptide repeat protein</fullName>
    </submittedName>
</protein>
<accession>A0ABW1PS74</accession>
<organism evidence="1 2">
    <name type="scientific">Flavobacterium qiangtangense</name>
    <dbReference type="NCBI Taxonomy" id="1442595"/>
    <lineage>
        <taxon>Bacteria</taxon>
        <taxon>Pseudomonadati</taxon>
        <taxon>Bacteroidota</taxon>
        <taxon>Flavobacteriia</taxon>
        <taxon>Flavobacteriales</taxon>
        <taxon>Flavobacteriaceae</taxon>
        <taxon>Flavobacterium</taxon>
    </lineage>
</organism>
<dbReference type="Gene3D" id="1.25.40.10">
    <property type="entry name" value="Tetratricopeptide repeat domain"/>
    <property type="match status" value="1"/>
</dbReference>
<gene>
    <name evidence="1" type="ORF">ACFPVY_15715</name>
</gene>
<reference evidence="2" key="1">
    <citation type="journal article" date="2019" name="Int. J. Syst. Evol. Microbiol.">
        <title>The Global Catalogue of Microorganisms (GCM) 10K type strain sequencing project: providing services to taxonomists for standard genome sequencing and annotation.</title>
        <authorList>
            <consortium name="The Broad Institute Genomics Platform"/>
            <consortium name="The Broad Institute Genome Sequencing Center for Infectious Disease"/>
            <person name="Wu L."/>
            <person name="Ma J."/>
        </authorList>
    </citation>
    <scope>NUCLEOTIDE SEQUENCE [LARGE SCALE GENOMIC DNA]</scope>
    <source>
        <strain evidence="2">CCUG 49679</strain>
    </source>
</reference>
<proteinExistence type="predicted"/>
<keyword evidence="2" id="KW-1185">Reference proteome</keyword>
<dbReference type="RefSeq" id="WP_379793094.1">
    <property type="nucleotide sequence ID" value="NZ_JBHSQB010000018.1"/>
</dbReference>
<evidence type="ECO:0000313" key="1">
    <source>
        <dbReference type="EMBL" id="MFC6098099.1"/>
    </source>
</evidence>
<dbReference type="EMBL" id="JBHSQB010000018">
    <property type="protein sequence ID" value="MFC6098099.1"/>
    <property type="molecule type" value="Genomic_DNA"/>
</dbReference>
<dbReference type="SUPFAM" id="SSF48452">
    <property type="entry name" value="TPR-like"/>
    <property type="match status" value="1"/>
</dbReference>
<name>A0ABW1PS74_9FLAO</name>
<evidence type="ECO:0000313" key="2">
    <source>
        <dbReference type="Proteomes" id="UP001596287"/>
    </source>
</evidence>